<reference evidence="3" key="2">
    <citation type="submission" date="2020-10" db="UniProtKB">
        <authorList>
            <consortium name="WormBaseParasite"/>
        </authorList>
    </citation>
    <scope>IDENTIFICATION</scope>
</reference>
<evidence type="ECO:0000313" key="2">
    <source>
        <dbReference type="Proteomes" id="UP000492821"/>
    </source>
</evidence>
<keyword evidence="2" id="KW-1185">Reference proteome</keyword>
<dbReference type="WBParaSite" id="Pan_g4814.t1">
    <property type="protein sequence ID" value="Pan_g4814.t1"/>
    <property type="gene ID" value="Pan_g4814"/>
</dbReference>
<name>A0A7E4VXZ6_PANRE</name>
<feature type="compositionally biased region" description="Polar residues" evidence="1">
    <location>
        <begin position="1"/>
        <end position="11"/>
    </location>
</feature>
<accession>A0A7E4VXZ6</accession>
<evidence type="ECO:0000256" key="1">
    <source>
        <dbReference type="SAM" id="MobiDB-lite"/>
    </source>
</evidence>
<reference evidence="2" key="1">
    <citation type="journal article" date="2013" name="Genetics">
        <title>The draft genome and transcriptome of Panagrellus redivivus are shaped by the harsh demands of a free-living lifestyle.</title>
        <authorList>
            <person name="Srinivasan J."/>
            <person name="Dillman A.R."/>
            <person name="Macchietto M.G."/>
            <person name="Heikkinen L."/>
            <person name="Lakso M."/>
            <person name="Fracchia K.M."/>
            <person name="Antoshechkin I."/>
            <person name="Mortazavi A."/>
            <person name="Wong G."/>
            <person name="Sternberg P.W."/>
        </authorList>
    </citation>
    <scope>NUCLEOTIDE SEQUENCE [LARGE SCALE GENOMIC DNA]</scope>
    <source>
        <strain evidence="2">MT8872</strain>
    </source>
</reference>
<proteinExistence type="predicted"/>
<organism evidence="2 3">
    <name type="scientific">Panagrellus redivivus</name>
    <name type="common">Microworm</name>
    <dbReference type="NCBI Taxonomy" id="6233"/>
    <lineage>
        <taxon>Eukaryota</taxon>
        <taxon>Metazoa</taxon>
        <taxon>Ecdysozoa</taxon>
        <taxon>Nematoda</taxon>
        <taxon>Chromadorea</taxon>
        <taxon>Rhabditida</taxon>
        <taxon>Tylenchina</taxon>
        <taxon>Panagrolaimomorpha</taxon>
        <taxon>Panagrolaimoidea</taxon>
        <taxon>Panagrolaimidae</taxon>
        <taxon>Panagrellus</taxon>
    </lineage>
</organism>
<dbReference type="AlphaFoldDB" id="A0A7E4VXZ6"/>
<feature type="region of interest" description="Disordered" evidence="1">
    <location>
        <begin position="1"/>
        <end position="24"/>
    </location>
</feature>
<protein>
    <submittedName>
        <fullName evidence="3">Ovule protein</fullName>
    </submittedName>
</protein>
<evidence type="ECO:0000313" key="3">
    <source>
        <dbReference type="WBParaSite" id="Pan_g4814.t1"/>
    </source>
</evidence>
<sequence>MPTSSFPSQSTHKSEHHRQRRDRSMLTTLPFTELSDPHLINSLCQLVPVLGFTAPCLCSLFVNFEFCFVHCDDGLDSHRFHFHRIAKKCKPKGTSEFNHVTVSLNILIPSLSNQDSTNFA</sequence>
<dbReference type="Proteomes" id="UP000492821">
    <property type="component" value="Unassembled WGS sequence"/>
</dbReference>